<feature type="site" description="Transition state stabilizer" evidence="19">
    <location>
        <position position="86"/>
    </location>
</feature>
<dbReference type="GO" id="GO:0006979">
    <property type="term" value="P:response to oxidative stress"/>
    <property type="evidence" value="ECO:0007669"/>
    <property type="project" value="InterPro"/>
</dbReference>
<comment type="catalytic activity">
    <reaction evidence="14">
        <text>glycyl-tRNA(Ala) + H2O = tRNA(Ala) + glycine + H(+)</text>
        <dbReference type="Rhea" id="RHEA:53744"/>
        <dbReference type="Rhea" id="RHEA-COMP:9657"/>
        <dbReference type="Rhea" id="RHEA-COMP:13640"/>
        <dbReference type="ChEBI" id="CHEBI:15377"/>
        <dbReference type="ChEBI" id="CHEBI:15378"/>
        <dbReference type="ChEBI" id="CHEBI:57305"/>
        <dbReference type="ChEBI" id="CHEBI:78442"/>
        <dbReference type="ChEBI" id="CHEBI:78522"/>
        <dbReference type="EC" id="3.1.1.96"/>
    </reaction>
</comment>
<dbReference type="AlphaFoldDB" id="A0A835JSW9"/>
<dbReference type="InterPro" id="IPR002016">
    <property type="entry name" value="Haem_peroxidase"/>
</dbReference>
<comment type="caution">
    <text evidence="23">The sequence shown here is derived from an EMBL/GenBank/DDBJ whole genome shotgun (WGS) entry which is preliminary data.</text>
</comment>
<dbReference type="Pfam" id="PF00141">
    <property type="entry name" value="peroxidase"/>
    <property type="match status" value="1"/>
</dbReference>
<evidence type="ECO:0000256" key="5">
    <source>
        <dbReference type="ARBA" id="ARBA00022525"/>
    </source>
</evidence>
<keyword evidence="24" id="KW-1185">Reference proteome</keyword>
<dbReference type="GO" id="GO:0020037">
    <property type="term" value="F:heme binding"/>
    <property type="evidence" value="ECO:0007669"/>
    <property type="project" value="InterPro"/>
</dbReference>
<evidence type="ECO:0000256" key="19">
    <source>
        <dbReference type="PIRSR" id="PIRSR600823-4"/>
    </source>
</evidence>
<dbReference type="PRINTS" id="PR00458">
    <property type="entry name" value="PEROXIDASE"/>
</dbReference>
<keyword evidence="6" id="KW-0575">Peroxidase</keyword>
<dbReference type="Pfam" id="PF02580">
    <property type="entry name" value="Tyr_Deacylase"/>
    <property type="match status" value="1"/>
</dbReference>
<dbReference type="InterPro" id="IPR019794">
    <property type="entry name" value="Peroxidases_AS"/>
</dbReference>
<dbReference type="PROSITE" id="PS00435">
    <property type="entry name" value="PEROXIDASE_1"/>
    <property type="match status" value="1"/>
</dbReference>
<feature type="disulfide bond" evidence="20">
    <location>
        <begin position="227"/>
        <end position="259"/>
    </location>
</feature>
<evidence type="ECO:0000313" key="24">
    <source>
        <dbReference type="Proteomes" id="UP000657918"/>
    </source>
</evidence>
<dbReference type="Gene3D" id="3.50.80.10">
    <property type="entry name" value="D-tyrosyl-tRNA(Tyr) deacylase"/>
    <property type="match status" value="1"/>
</dbReference>
<evidence type="ECO:0000256" key="9">
    <source>
        <dbReference type="ARBA" id="ARBA00022837"/>
    </source>
</evidence>
<keyword evidence="21" id="KW-0963">Cytoplasm</keyword>
<evidence type="ECO:0000256" key="2">
    <source>
        <dbReference type="ARBA" id="ARBA00002322"/>
    </source>
</evidence>
<feature type="binding site" description="axial binding residue" evidence="18">
    <location>
        <position position="220"/>
    </location>
    <ligand>
        <name>heme b</name>
        <dbReference type="ChEBI" id="CHEBI:60344"/>
    </ligand>
    <ligandPart>
        <name>Fe</name>
        <dbReference type="ChEBI" id="CHEBI:18248"/>
    </ligandPart>
</feature>
<dbReference type="InterPro" id="IPR019793">
    <property type="entry name" value="Peroxidases_heam-ligand_BS"/>
</dbReference>
<dbReference type="Gene3D" id="1.10.420.10">
    <property type="entry name" value="Peroxidase, domain 2"/>
    <property type="match status" value="1"/>
</dbReference>
<comment type="catalytic activity">
    <reaction evidence="1">
        <text>2 a phenolic donor + H2O2 = 2 a phenolic radical donor + 2 H2O</text>
        <dbReference type="Rhea" id="RHEA:56136"/>
        <dbReference type="ChEBI" id="CHEBI:15377"/>
        <dbReference type="ChEBI" id="CHEBI:16240"/>
        <dbReference type="ChEBI" id="CHEBI:139520"/>
        <dbReference type="ChEBI" id="CHEBI:139521"/>
        <dbReference type="EC" id="1.11.1.7"/>
    </reaction>
</comment>
<dbReference type="InterPro" id="IPR000823">
    <property type="entry name" value="Peroxidase_pln"/>
</dbReference>
<evidence type="ECO:0000256" key="6">
    <source>
        <dbReference type="ARBA" id="ARBA00022559"/>
    </source>
</evidence>
<dbReference type="SUPFAM" id="SSF48113">
    <property type="entry name" value="Heme-dependent peroxidases"/>
    <property type="match status" value="1"/>
</dbReference>
<feature type="binding site" evidence="18">
    <location>
        <position position="221"/>
    </location>
    <ligand>
        <name>Ca(2+)</name>
        <dbReference type="ChEBI" id="CHEBI:29108"/>
        <label>2</label>
    </ligand>
</feature>
<dbReference type="InterPro" id="IPR003732">
    <property type="entry name" value="Daa-tRNA_deacyls_DTD"/>
</dbReference>
<dbReference type="CDD" id="cd00693">
    <property type="entry name" value="secretory_peroxidase"/>
    <property type="match status" value="1"/>
</dbReference>
<keyword evidence="12 20" id="KW-1015">Disulfide bond</keyword>
<dbReference type="InterPro" id="IPR010255">
    <property type="entry name" value="Haem_peroxidase_sf"/>
</dbReference>
<evidence type="ECO:0000256" key="11">
    <source>
        <dbReference type="ARBA" id="ARBA00023004"/>
    </source>
</evidence>
<feature type="binding site" evidence="18">
    <location>
        <position position="91"/>
    </location>
    <ligand>
        <name>Ca(2+)</name>
        <dbReference type="ChEBI" id="CHEBI:29108"/>
        <label>1</label>
    </ligand>
</feature>
<comment type="function">
    <text evidence="2">Removal of H(2)O(2), oxidation of toxic reductants, biosynthesis and degradation of lignin, suberization, auxin catabolism, response to environmental stresses such as wounding, pathogen attack and oxidative stress. These functions might be dependent on each isozyme/isoform in each plant tissue.</text>
</comment>
<comment type="catalytic activity">
    <reaction evidence="15">
        <text>a D-aminoacyl-tRNA + H2O = a tRNA + a D-alpha-amino acid + H(+)</text>
        <dbReference type="Rhea" id="RHEA:13953"/>
        <dbReference type="Rhea" id="RHEA-COMP:10123"/>
        <dbReference type="Rhea" id="RHEA-COMP:10124"/>
        <dbReference type="ChEBI" id="CHEBI:15377"/>
        <dbReference type="ChEBI" id="CHEBI:15378"/>
        <dbReference type="ChEBI" id="CHEBI:59871"/>
        <dbReference type="ChEBI" id="CHEBI:78442"/>
        <dbReference type="ChEBI" id="CHEBI:79333"/>
        <dbReference type="EC" id="3.1.1.96"/>
    </reaction>
</comment>
<proteinExistence type="inferred from homology"/>
<keyword evidence="21" id="KW-0820">tRNA-binding</keyword>
<dbReference type="FunFam" id="1.10.520.10:FF:000008">
    <property type="entry name" value="Peroxidase"/>
    <property type="match status" value="1"/>
</dbReference>
<sequence>MHTILHMPQAKGHHIYKQLFDIVSWTTPFRASVLLLRSHKPGCSSSPRQLSVDYYAKTCPQLELLVGSVTSQQFKEAPVSGPATIRLFFHDCFVEGCDASILISTTPGSEVLAEKDAEDNQDLRVEGFQTISKAKALVESNCPGVVSCADILAIAARDYVHLAGGPYYPVKKGRRDGNISLASRVPYNIPRANFTIDQQLKLFNSKGLELEDLVVLSGAHTFGFAHCKQFVSRLYNYRGTKQPDPDMDPRLLKSLRMSCPQYGGNSDIVAPFDVTTPFLFDHAYYGNLEAKLGLLASDQALFLDPRTKPLVLQLGKDKKKFFQAFSAAMEKMGSIGLVELKWPNAARQVGVCHLRPIFSSETVVEERKMHGLYLSLSTLPSFAKAANKTAKKSTLASCKPLQIRAMRAVVQRVTSASVEVDGNMVSEIGPGLLVLVGLHESDTDSDADYICRKVLNMRLFTNESTGRGWDQNVMQRNYEVLLVSQFTLYGVLKGNKPDFHVAMPPQKAKPFYESLVDKFRKAYRPDAIKDGVFGAMMKVQSAMSNSCLCPFSLV</sequence>
<dbReference type="GO" id="GO:0005737">
    <property type="term" value="C:cytoplasm"/>
    <property type="evidence" value="ECO:0007669"/>
    <property type="project" value="UniProtKB-SubCell"/>
</dbReference>
<evidence type="ECO:0000256" key="7">
    <source>
        <dbReference type="ARBA" id="ARBA00022617"/>
    </source>
</evidence>
<comment type="subcellular location">
    <subcellularLocation>
        <location evidence="21">Cytoplasm</location>
    </subcellularLocation>
</comment>
<feature type="binding site" evidence="18">
    <location>
        <position position="100"/>
    </location>
    <ligand>
        <name>Ca(2+)</name>
        <dbReference type="ChEBI" id="CHEBI:29108"/>
        <label>1</label>
    </ligand>
</feature>
<evidence type="ECO:0000256" key="8">
    <source>
        <dbReference type="ARBA" id="ARBA00022723"/>
    </source>
</evidence>
<keyword evidence="7" id="KW-0349">Heme</keyword>
<comment type="similarity">
    <text evidence="3">Belongs to the peroxidase family. Ascorbate peroxidase subfamily.</text>
</comment>
<keyword evidence="11 18" id="KW-0408">Iron</keyword>
<dbReference type="Proteomes" id="UP000657918">
    <property type="component" value="Chromosome 11"/>
</dbReference>
<dbReference type="PRINTS" id="PR00461">
    <property type="entry name" value="PLPEROXIDASE"/>
</dbReference>
<dbReference type="PROSITE" id="PS00436">
    <property type="entry name" value="PEROXIDASE_2"/>
    <property type="match status" value="1"/>
</dbReference>
<reference evidence="23 24" key="1">
    <citation type="submission" date="2020-10" db="EMBL/GenBank/DDBJ databases">
        <title>Plant Genome Project.</title>
        <authorList>
            <person name="Zhang R.-G."/>
        </authorList>
    </citation>
    <scope>NUCLEOTIDE SEQUENCE [LARGE SCALE GENOMIC DNA]</scope>
    <source>
        <strain evidence="23">FAFU-HL-1</strain>
        <tissue evidence="23">Leaf</tissue>
    </source>
</reference>
<dbReference type="NCBIfam" id="TIGR00256">
    <property type="entry name" value="D-aminoacyl-tRNA deacylase"/>
    <property type="match status" value="1"/>
</dbReference>
<keyword evidence="13" id="KW-0376">Hydrogen peroxide</keyword>
<comment type="cofactor">
    <cofactor evidence="18">
        <name>heme b</name>
        <dbReference type="ChEBI" id="CHEBI:60344"/>
    </cofactor>
    <text evidence="18">Binds 1 heme b (iron(II)-protoporphyrin IX) group per subunit.</text>
</comment>
<dbReference type="GO" id="GO:0140825">
    <property type="term" value="F:lactoperoxidase activity"/>
    <property type="evidence" value="ECO:0007669"/>
    <property type="project" value="UniProtKB-EC"/>
</dbReference>
<keyword evidence="10" id="KW-0560">Oxidoreductase</keyword>
<dbReference type="OrthoDB" id="2113341at2759"/>
<evidence type="ECO:0000259" key="22">
    <source>
        <dbReference type="PROSITE" id="PS50873"/>
    </source>
</evidence>
<name>A0A835JSW9_9ROSI</name>
<protein>
    <recommendedName>
        <fullName evidence="21">D-aminoacyl-tRNA deacylase</fullName>
        <ecNumber evidence="21">3.1.1.96</ecNumber>
    </recommendedName>
</protein>
<feature type="binding site" evidence="18">
    <location>
        <position position="98"/>
    </location>
    <ligand>
        <name>Ca(2+)</name>
        <dbReference type="ChEBI" id="CHEBI:29108"/>
        <label>1</label>
    </ligand>
</feature>
<feature type="binding site" evidence="17">
    <location>
        <position position="190"/>
    </location>
    <ligand>
        <name>substrate</name>
    </ligand>
</feature>
<evidence type="ECO:0000313" key="23">
    <source>
        <dbReference type="EMBL" id="KAF9672415.1"/>
    </source>
</evidence>
<dbReference type="FunFam" id="3.50.80.10:FF:000001">
    <property type="entry name" value="D-aminoacyl-tRNA deacylase"/>
    <property type="match status" value="1"/>
</dbReference>
<feature type="binding site" evidence="18">
    <location>
        <position position="281"/>
    </location>
    <ligand>
        <name>Ca(2+)</name>
        <dbReference type="ChEBI" id="CHEBI:29108"/>
        <label>2</label>
    </ligand>
</feature>
<evidence type="ECO:0000256" key="3">
    <source>
        <dbReference type="ARBA" id="ARBA00006873"/>
    </source>
</evidence>
<dbReference type="GO" id="GO:0000049">
    <property type="term" value="F:tRNA binding"/>
    <property type="evidence" value="ECO:0007669"/>
    <property type="project" value="UniProtKB-KW"/>
</dbReference>
<evidence type="ECO:0000256" key="10">
    <source>
        <dbReference type="ARBA" id="ARBA00023002"/>
    </source>
</evidence>
<dbReference type="GO" id="GO:0051499">
    <property type="term" value="F:D-aminoacyl-tRNA deacylase activity"/>
    <property type="evidence" value="ECO:0007669"/>
    <property type="project" value="UniProtKB-EC"/>
</dbReference>
<gene>
    <name evidence="23" type="ORF">SADUNF_Sadunf11G0039300</name>
</gene>
<accession>A0A835JSW9</accession>
<evidence type="ECO:0000256" key="13">
    <source>
        <dbReference type="ARBA" id="ARBA00023324"/>
    </source>
</evidence>
<evidence type="ECO:0000256" key="4">
    <source>
        <dbReference type="ARBA" id="ARBA00009673"/>
    </source>
</evidence>
<keyword evidence="21" id="KW-0378">Hydrolase</keyword>
<evidence type="ECO:0000256" key="21">
    <source>
        <dbReference type="RuleBase" id="RU003470"/>
    </source>
</evidence>
<dbReference type="PANTHER" id="PTHR31517:SF59">
    <property type="entry name" value="PEROXIDASE"/>
    <property type="match status" value="1"/>
</dbReference>
<organism evidence="23 24">
    <name type="scientific">Salix dunnii</name>
    <dbReference type="NCBI Taxonomy" id="1413687"/>
    <lineage>
        <taxon>Eukaryota</taxon>
        <taxon>Viridiplantae</taxon>
        <taxon>Streptophyta</taxon>
        <taxon>Embryophyta</taxon>
        <taxon>Tracheophyta</taxon>
        <taxon>Spermatophyta</taxon>
        <taxon>Magnoliopsida</taxon>
        <taxon>eudicotyledons</taxon>
        <taxon>Gunneridae</taxon>
        <taxon>Pentapetalae</taxon>
        <taxon>rosids</taxon>
        <taxon>fabids</taxon>
        <taxon>Malpighiales</taxon>
        <taxon>Salicaceae</taxon>
        <taxon>Saliceae</taxon>
        <taxon>Salix</taxon>
    </lineage>
</organism>
<keyword evidence="21" id="KW-0694">RNA-binding</keyword>
<comment type="similarity">
    <text evidence="4 21">Belongs to the DTD family.</text>
</comment>
<evidence type="ECO:0000256" key="16">
    <source>
        <dbReference type="PIRSR" id="PIRSR600823-1"/>
    </source>
</evidence>
<dbReference type="InterPro" id="IPR033905">
    <property type="entry name" value="Secretory_peroxidase"/>
</dbReference>
<evidence type="ECO:0000256" key="18">
    <source>
        <dbReference type="PIRSR" id="PIRSR600823-3"/>
    </source>
</evidence>
<dbReference type="GO" id="GO:0042744">
    <property type="term" value="P:hydrogen peroxide catabolic process"/>
    <property type="evidence" value="ECO:0007669"/>
    <property type="project" value="UniProtKB-KW"/>
</dbReference>
<keyword evidence="8 18" id="KW-0479">Metal-binding</keyword>
<feature type="binding site" evidence="18">
    <location>
        <position position="273"/>
    </location>
    <ligand>
        <name>Ca(2+)</name>
        <dbReference type="ChEBI" id="CHEBI:29108"/>
        <label>2</label>
    </ligand>
</feature>
<dbReference type="GO" id="GO:0046872">
    <property type="term" value="F:metal ion binding"/>
    <property type="evidence" value="ECO:0007669"/>
    <property type="project" value="UniProtKB-KW"/>
</dbReference>
<feature type="active site" description="Proton acceptor" evidence="16">
    <location>
        <position position="90"/>
    </location>
</feature>
<keyword evidence="5" id="KW-0964">Secreted</keyword>
<feature type="binding site" evidence="18">
    <location>
        <position position="96"/>
    </location>
    <ligand>
        <name>Ca(2+)</name>
        <dbReference type="ChEBI" id="CHEBI:29108"/>
        <label>1</label>
    </ligand>
</feature>
<dbReference type="CDD" id="cd00563">
    <property type="entry name" value="Dtyr_deacylase"/>
    <property type="match status" value="1"/>
</dbReference>
<evidence type="ECO:0000256" key="14">
    <source>
        <dbReference type="ARBA" id="ARBA00047676"/>
    </source>
</evidence>
<evidence type="ECO:0000256" key="12">
    <source>
        <dbReference type="ARBA" id="ARBA00023157"/>
    </source>
</evidence>
<evidence type="ECO:0000256" key="1">
    <source>
        <dbReference type="ARBA" id="ARBA00000189"/>
    </source>
</evidence>
<feature type="disulfide bond" evidence="20">
    <location>
        <begin position="92"/>
        <end position="97"/>
    </location>
</feature>
<dbReference type="InterPro" id="IPR023509">
    <property type="entry name" value="DTD-like_sf"/>
</dbReference>
<dbReference type="PROSITE" id="PS50873">
    <property type="entry name" value="PEROXIDASE_4"/>
    <property type="match status" value="1"/>
</dbReference>
<dbReference type="PANTHER" id="PTHR31517">
    <property type="match status" value="1"/>
</dbReference>
<dbReference type="EMBL" id="JADGMS010000011">
    <property type="protein sequence ID" value="KAF9672415.1"/>
    <property type="molecule type" value="Genomic_DNA"/>
</dbReference>
<feature type="binding site" evidence="18">
    <location>
        <position position="94"/>
    </location>
    <ligand>
        <name>Ca(2+)</name>
        <dbReference type="ChEBI" id="CHEBI:29108"/>
        <label>1</label>
    </ligand>
</feature>
<evidence type="ECO:0000256" key="15">
    <source>
        <dbReference type="ARBA" id="ARBA00048018"/>
    </source>
</evidence>
<keyword evidence="9 18" id="KW-0106">Calcium</keyword>
<evidence type="ECO:0000256" key="17">
    <source>
        <dbReference type="PIRSR" id="PIRSR600823-2"/>
    </source>
</evidence>
<feature type="domain" description="Plant heme peroxidase family profile" evidence="22">
    <location>
        <begin position="49"/>
        <end position="350"/>
    </location>
</feature>
<feature type="binding site" evidence="18">
    <location>
        <position position="276"/>
    </location>
    <ligand>
        <name>Ca(2+)</name>
        <dbReference type="ChEBI" id="CHEBI:29108"/>
        <label>2</label>
    </ligand>
</feature>
<evidence type="ECO:0000256" key="20">
    <source>
        <dbReference type="PIRSR" id="PIRSR600823-5"/>
    </source>
</evidence>
<comment type="cofactor">
    <cofactor evidence="18">
        <name>Ca(2+)</name>
        <dbReference type="ChEBI" id="CHEBI:29108"/>
    </cofactor>
    <text evidence="18">Binds 2 calcium ions per subunit.</text>
</comment>
<dbReference type="SUPFAM" id="SSF69500">
    <property type="entry name" value="DTD-like"/>
    <property type="match status" value="1"/>
</dbReference>
<dbReference type="EC" id="3.1.1.96" evidence="21"/>
<feature type="binding site" evidence="18">
    <location>
        <position position="114"/>
    </location>
    <ligand>
        <name>Ca(2+)</name>
        <dbReference type="ChEBI" id="CHEBI:29108"/>
        <label>1</label>
    </ligand>
</feature>
<feature type="disulfide bond" evidence="20">
    <location>
        <begin position="59"/>
        <end position="142"/>
    </location>
</feature>
<dbReference type="FunFam" id="1.10.420.10:FF:000001">
    <property type="entry name" value="Peroxidase"/>
    <property type="match status" value="1"/>
</dbReference>
<dbReference type="Gene3D" id="1.10.520.10">
    <property type="match status" value="1"/>
</dbReference>